<dbReference type="SUPFAM" id="SSF82185">
    <property type="entry name" value="Histone H3 K4-specific methyltransferase SET7/9 N-terminal domain"/>
    <property type="match status" value="1"/>
</dbReference>
<comment type="caution">
    <text evidence="3">The sequence shown here is derived from an EMBL/GenBank/DDBJ whole genome shotgun (WGS) entry which is preliminary data.</text>
</comment>
<dbReference type="EMBL" id="CAJNOJ010000100">
    <property type="protein sequence ID" value="CAF1109292.1"/>
    <property type="molecule type" value="Genomic_DNA"/>
</dbReference>
<reference evidence="3" key="1">
    <citation type="submission" date="2021-02" db="EMBL/GenBank/DDBJ databases">
        <authorList>
            <person name="Nowell W R."/>
        </authorList>
    </citation>
    <scope>NUCLEOTIDE SEQUENCE</scope>
</reference>
<protein>
    <submittedName>
        <fullName evidence="3">Uncharacterized protein</fullName>
    </submittedName>
</protein>
<gene>
    <name evidence="2" type="ORF">EDS130_LOCUS20419</name>
    <name evidence="3" type="ORF">XAT740_LOCUS46175</name>
</gene>
<dbReference type="SMART" id="SM00698">
    <property type="entry name" value="MORN"/>
    <property type="match status" value="3"/>
</dbReference>
<dbReference type="Proteomes" id="UP000663852">
    <property type="component" value="Unassembled WGS sequence"/>
</dbReference>
<evidence type="ECO:0000313" key="4">
    <source>
        <dbReference type="Proteomes" id="UP000663828"/>
    </source>
</evidence>
<evidence type="ECO:0000313" key="3">
    <source>
        <dbReference type="EMBL" id="CAF1587346.1"/>
    </source>
</evidence>
<evidence type="ECO:0000256" key="1">
    <source>
        <dbReference type="ARBA" id="ARBA00022737"/>
    </source>
</evidence>
<dbReference type="OrthoDB" id="10053947at2759"/>
<accession>A0A815ZMZ6</accession>
<keyword evidence="4" id="KW-1185">Reference proteome</keyword>
<name>A0A815ZMZ6_ADIRI</name>
<dbReference type="Gene3D" id="2.20.110.10">
    <property type="entry name" value="Histone H3 K4-specific methyltransferase SET7/9 N-terminal domain"/>
    <property type="match status" value="2"/>
</dbReference>
<keyword evidence="1" id="KW-0677">Repeat</keyword>
<dbReference type="EMBL" id="CAJNOR010006155">
    <property type="protein sequence ID" value="CAF1587346.1"/>
    <property type="molecule type" value="Genomic_DNA"/>
</dbReference>
<evidence type="ECO:0000313" key="2">
    <source>
        <dbReference type="EMBL" id="CAF1109292.1"/>
    </source>
</evidence>
<dbReference type="AlphaFoldDB" id="A0A815ZMZ6"/>
<dbReference type="PANTHER" id="PTHR23084">
    <property type="entry name" value="PHOSPHATIDYLINOSITOL-4-PHOSPHATE 5-KINASE RELATED"/>
    <property type="match status" value="1"/>
</dbReference>
<dbReference type="PANTHER" id="PTHR23084:SF263">
    <property type="entry name" value="MORN REPEAT-CONTAINING PROTEIN 1"/>
    <property type="match status" value="1"/>
</dbReference>
<organism evidence="3 4">
    <name type="scientific">Adineta ricciae</name>
    <name type="common">Rotifer</name>
    <dbReference type="NCBI Taxonomy" id="249248"/>
    <lineage>
        <taxon>Eukaryota</taxon>
        <taxon>Metazoa</taxon>
        <taxon>Spiralia</taxon>
        <taxon>Gnathifera</taxon>
        <taxon>Rotifera</taxon>
        <taxon>Eurotatoria</taxon>
        <taxon>Bdelloidea</taxon>
        <taxon>Adinetida</taxon>
        <taxon>Adinetidae</taxon>
        <taxon>Adineta</taxon>
    </lineage>
</organism>
<proteinExistence type="predicted"/>
<dbReference type="InterPro" id="IPR003409">
    <property type="entry name" value="MORN"/>
</dbReference>
<sequence length="338" mass="38640">MVQKTYSNNDRYEGELVGGKRHGQGTLFYAKGGKYSGGWKKDERDGYGVNIWDNGDRCEGNWKNNKLHGQVTFHYSDGGSYSSEFRNGVDIHEKKPDSKTLATPTKPEYTKNETTEERCDSVSCPSMNLSYEFIKSLKWPESIFYPEEDRCYCSRCYHPSWSDAVTAGGAKYVIPREWVRFGLLVDPVFPSTCKIWDDWIVTFHGTTKEAAISIIQHRHFYLPGDKLLDGSILGIRDGHIPNQKFIFTSPTIVYSSSRVYAPIYTFQSEEDNRVYQAQIVLQCRQKPDSFKVQRETIGLGKKRICSVIPNEKMEYFTDIRSSLVAYGLLVRVGENLAS</sequence>
<dbReference type="Proteomes" id="UP000663828">
    <property type="component" value="Unassembled WGS sequence"/>
</dbReference>
<dbReference type="Pfam" id="PF02493">
    <property type="entry name" value="MORN"/>
    <property type="match status" value="3"/>
</dbReference>